<dbReference type="Gene3D" id="3.90.960.10">
    <property type="entry name" value="YbaK/aminoacyl-tRNA synthetase-associated domain"/>
    <property type="match status" value="1"/>
</dbReference>
<dbReference type="Pfam" id="PF04073">
    <property type="entry name" value="tRNA_edit"/>
    <property type="match status" value="1"/>
</dbReference>
<gene>
    <name evidence="2" type="ORF">F4561_002478</name>
</gene>
<accession>A0A7W7RHD7</accession>
<dbReference type="GO" id="GO:0002161">
    <property type="term" value="F:aminoacyl-tRNA deacylase activity"/>
    <property type="evidence" value="ECO:0007669"/>
    <property type="project" value="InterPro"/>
</dbReference>
<dbReference type="PANTHER" id="PTHR30411:SF1">
    <property type="entry name" value="CYTOPLASMIC PROTEIN"/>
    <property type="match status" value="1"/>
</dbReference>
<protein>
    <submittedName>
        <fullName evidence="2">Prolyl-tRNA editing enzyme YbaK/EbsC (Cys-tRNA(Pro) deacylase)</fullName>
    </submittedName>
</protein>
<evidence type="ECO:0000259" key="1">
    <source>
        <dbReference type="Pfam" id="PF04073"/>
    </source>
</evidence>
<dbReference type="InterPro" id="IPR036754">
    <property type="entry name" value="YbaK/aa-tRNA-synt-asso_dom_sf"/>
</dbReference>
<dbReference type="Proteomes" id="UP000523007">
    <property type="component" value="Unassembled WGS sequence"/>
</dbReference>
<sequence length="155" mass="15495">MNATVERVAAILTEANAASEITTLPEAAPNAASAAAQLGCDVAAIANSLVFDGDGAPVLVIASGGHRVETAKVAALVGASAVTRATPDFVREATGQPIGGVAPVGHPQAITTVVDTRLANHPHVWAAAGHPRTVFRTTFDELVAMTDGSPADIGA</sequence>
<dbReference type="CDD" id="cd04333">
    <property type="entry name" value="ProX_deacylase"/>
    <property type="match status" value="1"/>
</dbReference>
<dbReference type="AlphaFoldDB" id="A0A7W7RHD7"/>
<dbReference type="EMBL" id="JACHJT010000001">
    <property type="protein sequence ID" value="MBB4931658.1"/>
    <property type="molecule type" value="Genomic_DNA"/>
</dbReference>
<evidence type="ECO:0000313" key="3">
    <source>
        <dbReference type="Proteomes" id="UP000523007"/>
    </source>
</evidence>
<organism evidence="2 3">
    <name type="scientific">Lipingzhangella halophila</name>
    <dbReference type="NCBI Taxonomy" id="1783352"/>
    <lineage>
        <taxon>Bacteria</taxon>
        <taxon>Bacillati</taxon>
        <taxon>Actinomycetota</taxon>
        <taxon>Actinomycetes</taxon>
        <taxon>Streptosporangiales</taxon>
        <taxon>Nocardiopsidaceae</taxon>
        <taxon>Lipingzhangella</taxon>
    </lineage>
</organism>
<feature type="domain" description="YbaK/aminoacyl-tRNA synthetase-associated" evidence="1">
    <location>
        <begin position="27"/>
        <end position="143"/>
    </location>
</feature>
<dbReference type="InterPro" id="IPR007214">
    <property type="entry name" value="YbaK/aa-tRNA-synth-assoc-dom"/>
</dbReference>
<reference evidence="2 3" key="1">
    <citation type="submission" date="2020-08" db="EMBL/GenBank/DDBJ databases">
        <title>Sequencing the genomes of 1000 actinobacteria strains.</title>
        <authorList>
            <person name="Klenk H.-P."/>
        </authorList>
    </citation>
    <scope>NUCLEOTIDE SEQUENCE [LARGE SCALE GENOMIC DNA]</scope>
    <source>
        <strain evidence="2 3">DSM 102030</strain>
    </source>
</reference>
<keyword evidence="3" id="KW-1185">Reference proteome</keyword>
<dbReference type="PANTHER" id="PTHR30411">
    <property type="entry name" value="CYTOPLASMIC PROTEIN"/>
    <property type="match status" value="1"/>
</dbReference>
<evidence type="ECO:0000313" key="2">
    <source>
        <dbReference type="EMBL" id="MBB4931658.1"/>
    </source>
</evidence>
<dbReference type="RefSeq" id="WP_184578160.1">
    <property type="nucleotide sequence ID" value="NZ_JACHJT010000001.1"/>
</dbReference>
<comment type="caution">
    <text evidence="2">The sequence shown here is derived from an EMBL/GenBank/DDBJ whole genome shotgun (WGS) entry which is preliminary data.</text>
</comment>
<dbReference type="SUPFAM" id="SSF55826">
    <property type="entry name" value="YbaK/ProRS associated domain"/>
    <property type="match status" value="1"/>
</dbReference>
<proteinExistence type="predicted"/>
<name>A0A7W7RHD7_9ACTN</name>